<protein>
    <submittedName>
        <fullName evidence="2">GB1/RHD3-type G domain-containing protein</fullName>
    </submittedName>
</protein>
<evidence type="ECO:0000313" key="1">
    <source>
        <dbReference type="Proteomes" id="UP000887579"/>
    </source>
</evidence>
<evidence type="ECO:0000313" key="2">
    <source>
        <dbReference type="WBParaSite" id="ES5_v2.g17259.t1"/>
    </source>
</evidence>
<reference evidence="2" key="1">
    <citation type="submission" date="2022-11" db="UniProtKB">
        <authorList>
            <consortium name="WormBaseParasite"/>
        </authorList>
    </citation>
    <scope>IDENTIFICATION</scope>
</reference>
<organism evidence="1 2">
    <name type="scientific">Panagrolaimus sp. ES5</name>
    <dbReference type="NCBI Taxonomy" id="591445"/>
    <lineage>
        <taxon>Eukaryota</taxon>
        <taxon>Metazoa</taxon>
        <taxon>Ecdysozoa</taxon>
        <taxon>Nematoda</taxon>
        <taxon>Chromadorea</taxon>
        <taxon>Rhabditida</taxon>
        <taxon>Tylenchina</taxon>
        <taxon>Panagrolaimomorpha</taxon>
        <taxon>Panagrolaimoidea</taxon>
        <taxon>Panagrolaimidae</taxon>
        <taxon>Panagrolaimus</taxon>
    </lineage>
</organism>
<dbReference type="Proteomes" id="UP000887579">
    <property type="component" value="Unplaced"/>
</dbReference>
<dbReference type="WBParaSite" id="ES5_v2.g17259.t1">
    <property type="protein sequence ID" value="ES5_v2.g17259.t1"/>
    <property type="gene ID" value="ES5_v2.g17259"/>
</dbReference>
<name>A0AC34FIR3_9BILA</name>
<proteinExistence type="predicted"/>
<sequence>MSINDCAVQIIEHLSNTQFRAKKEELQKIYGDKRVSDLPLVVLCIAGAARKGKSFMLNFFLDYLIHKEKYPTKPWQINDATSLAGFEFRDGEDRTTLGIWAWNHVFIIEQGDGTKVGVSLDLVFIIRDFCFKKYLDDENGGQMYIDKVLCDVKVEQLQQLRDGLNASYERKFGFVFPHPGEKVALEKTSNIVDMNPKFVYRAKEMVEALLSPSELQIKRVGPSVMYCKNMCDYISLCVKCFDDNQHFAPKAVQAVNRDFMFNLEVSRACEAYDILMEKAFVNCDSGYAKDKFAALHNKVFQQIQNDIVKRIKDEGVVKEVTVKSVDQLLNIFTKYKEKNDLLVEQEKKRLQIIEEKRRH</sequence>
<accession>A0AC34FIR3</accession>